<dbReference type="Proteomes" id="UP000694421">
    <property type="component" value="Unplaced"/>
</dbReference>
<keyword evidence="3" id="KW-1185">Reference proteome</keyword>
<name>A0A8D0BSQ6_SALMN</name>
<dbReference type="Ensembl" id="ENSSMRT00000010959.1">
    <property type="protein sequence ID" value="ENSSMRP00000009403.1"/>
    <property type="gene ID" value="ENSSMRG00000007503.1"/>
</dbReference>
<dbReference type="InterPro" id="IPR011992">
    <property type="entry name" value="EF-hand-dom_pair"/>
</dbReference>
<proteinExistence type="predicted"/>
<reference evidence="2" key="2">
    <citation type="submission" date="2025-09" db="UniProtKB">
        <authorList>
            <consortium name="Ensembl"/>
        </authorList>
    </citation>
    <scope>IDENTIFICATION</scope>
</reference>
<dbReference type="Gene3D" id="1.10.238.10">
    <property type="entry name" value="EF-hand"/>
    <property type="match status" value="1"/>
</dbReference>
<dbReference type="SUPFAM" id="SSF47473">
    <property type="entry name" value="EF-hand"/>
    <property type="match status" value="1"/>
</dbReference>
<evidence type="ECO:0000313" key="3">
    <source>
        <dbReference type="Proteomes" id="UP000694421"/>
    </source>
</evidence>
<dbReference type="PROSITE" id="PS50222">
    <property type="entry name" value="EF_HAND_2"/>
    <property type="match status" value="1"/>
</dbReference>
<evidence type="ECO:0000313" key="2">
    <source>
        <dbReference type="Ensembl" id="ENSSMRP00000009403.1"/>
    </source>
</evidence>
<protein>
    <recommendedName>
        <fullName evidence="1">EF-hand domain-containing protein</fullName>
    </recommendedName>
</protein>
<dbReference type="InterPro" id="IPR002048">
    <property type="entry name" value="EF_hand_dom"/>
</dbReference>
<organism evidence="2 3">
    <name type="scientific">Salvator merianae</name>
    <name type="common">Argentine black and white tegu</name>
    <name type="synonym">Tupinambis merianae</name>
    <dbReference type="NCBI Taxonomy" id="96440"/>
    <lineage>
        <taxon>Eukaryota</taxon>
        <taxon>Metazoa</taxon>
        <taxon>Chordata</taxon>
        <taxon>Craniata</taxon>
        <taxon>Vertebrata</taxon>
        <taxon>Euteleostomi</taxon>
        <taxon>Lepidosauria</taxon>
        <taxon>Squamata</taxon>
        <taxon>Bifurcata</taxon>
        <taxon>Unidentata</taxon>
        <taxon>Episquamata</taxon>
        <taxon>Laterata</taxon>
        <taxon>Teiioidea</taxon>
        <taxon>Teiidae</taxon>
        <taxon>Salvator</taxon>
    </lineage>
</organism>
<sequence length="138" mass="16225">YFLSNFTLSKMQKKKKKKKKEMMFLLSLPLPLTSFLLCTEMKYSCISVFFQKVAMRDLVFDVKKADILKLLKDYDWEGTGKITFEDFNEGWTGFLAKIPTKRYSKAFGKVDLSNFYHRAKFWAMTEEFDKDGDGESKS</sequence>
<feature type="domain" description="EF-hand" evidence="1">
    <location>
        <begin position="62"/>
        <end position="97"/>
    </location>
</feature>
<reference evidence="2" key="1">
    <citation type="submission" date="2025-08" db="UniProtKB">
        <authorList>
            <consortium name="Ensembl"/>
        </authorList>
    </citation>
    <scope>IDENTIFICATION</scope>
</reference>
<dbReference type="AlphaFoldDB" id="A0A8D0BSQ6"/>
<evidence type="ECO:0000259" key="1">
    <source>
        <dbReference type="PROSITE" id="PS50222"/>
    </source>
</evidence>
<accession>A0A8D0BSQ6</accession>
<dbReference type="GO" id="GO:0005509">
    <property type="term" value="F:calcium ion binding"/>
    <property type="evidence" value="ECO:0007669"/>
    <property type="project" value="InterPro"/>
</dbReference>